<dbReference type="RefSeq" id="WP_130847082.1">
    <property type="nucleotide sequence ID" value="NZ_UYIE01000108.1"/>
</dbReference>
<keyword evidence="1" id="KW-1133">Transmembrane helix</keyword>
<accession>A0A660DZE5</accession>
<dbReference type="Proteomes" id="UP000289996">
    <property type="component" value="Unassembled WGS sequence"/>
</dbReference>
<feature type="transmembrane region" description="Helical" evidence="1">
    <location>
        <begin position="130"/>
        <end position="149"/>
    </location>
</feature>
<keyword evidence="1" id="KW-0812">Transmembrane</keyword>
<feature type="transmembrane region" description="Helical" evidence="1">
    <location>
        <begin position="12"/>
        <end position="29"/>
    </location>
</feature>
<dbReference type="AlphaFoldDB" id="A0A660DZE5"/>
<evidence type="ECO:0000256" key="1">
    <source>
        <dbReference type="SAM" id="Phobius"/>
    </source>
</evidence>
<proteinExistence type="predicted"/>
<dbReference type="EMBL" id="UYIG01000024">
    <property type="protein sequence ID" value="VDG27563.1"/>
    <property type="molecule type" value="Genomic_DNA"/>
</dbReference>
<keyword evidence="1" id="KW-0472">Membrane</keyword>
<name>A0A660DZE5_9LACO</name>
<keyword evidence="3" id="KW-1185">Reference proteome</keyword>
<evidence type="ECO:0000313" key="3">
    <source>
        <dbReference type="Proteomes" id="UP000289996"/>
    </source>
</evidence>
<sequence length="157" mass="18222">MRKALGHLMMDYLYGILFYLIVGYFVSANRDAMLVLKWNPVNIWLTVSYVLIYPIMMALLPKLRSNRLIMDLIPDRQTKKNFNDGKTYADRYHDAINPTANRYDIAGASGAGEGSSDDILSLILIHLKRAVFIVFSIPMLIVIVIYRIGRYFWRKRQ</sequence>
<feature type="transmembrane region" description="Helical" evidence="1">
    <location>
        <begin position="41"/>
        <end position="60"/>
    </location>
</feature>
<protein>
    <submittedName>
        <fullName evidence="2">Uncharacterized protein</fullName>
    </submittedName>
</protein>
<organism evidence="2 3">
    <name type="scientific">Lactiplantibacillus mudanjiangensis</name>
    <dbReference type="NCBI Taxonomy" id="1296538"/>
    <lineage>
        <taxon>Bacteria</taxon>
        <taxon>Bacillati</taxon>
        <taxon>Bacillota</taxon>
        <taxon>Bacilli</taxon>
        <taxon>Lactobacillales</taxon>
        <taxon>Lactobacillaceae</taxon>
        <taxon>Lactiplantibacillus</taxon>
    </lineage>
</organism>
<dbReference type="OrthoDB" id="2315144at2"/>
<reference evidence="2 3" key="1">
    <citation type="submission" date="2018-11" db="EMBL/GenBank/DDBJ databases">
        <authorList>
            <person name="Wuyts S."/>
        </authorList>
    </citation>
    <scope>NUCLEOTIDE SEQUENCE [LARGE SCALE GENOMIC DNA]</scope>
    <source>
        <strain evidence="2">Lactobacillus mudanjiangensis AMBF249</strain>
    </source>
</reference>
<evidence type="ECO:0000313" key="2">
    <source>
        <dbReference type="EMBL" id="VDG27563.1"/>
    </source>
</evidence>
<gene>
    <name evidence="2" type="ORF">MUDAN_MDHGFNIF_02420</name>
</gene>